<accession>A0A078AIU6</accession>
<evidence type="ECO:0000313" key="2">
    <source>
        <dbReference type="Proteomes" id="UP000039865"/>
    </source>
</evidence>
<reference evidence="1 2" key="1">
    <citation type="submission" date="2014-06" db="EMBL/GenBank/DDBJ databases">
        <authorList>
            <person name="Swart Estienne"/>
        </authorList>
    </citation>
    <scope>NUCLEOTIDE SEQUENCE [LARGE SCALE GENOMIC DNA]</scope>
    <source>
        <strain evidence="1 2">130c</strain>
    </source>
</reference>
<gene>
    <name evidence="1" type="primary">Contig15806.g16849</name>
    <name evidence="1" type="ORF">STYLEM_10875</name>
</gene>
<dbReference type="AlphaFoldDB" id="A0A078AIU6"/>
<dbReference type="InParanoid" id="A0A078AIU6"/>
<organism evidence="1 2">
    <name type="scientific">Stylonychia lemnae</name>
    <name type="common">Ciliate</name>
    <dbReference type="NCBI Taxonomy" id="5949"/>
    <lineage>
        <taxon>Eukaryota</taxon>
        <taxon>Sar</taxon>
        <taxon>Alveolata</taxon>
        <taxon>Ciliophora</taxon>
        <taxon>Intramacronucleata</taxon>
        <taxon>Spirotrichea</taxon>
        <taxon>Stichotrichia</taxon>
        <taxon>Sporadotrichida</taxon>
        <taxon>Oxytrichidae</taxon>
        <taxon>Stylonychinae</taxon>
        <taxon>Stylonychia</taxon>
    </lineage>
</organism>
<dbReference type="EMBL" id="CCKQ01010335">
    <property type="protein sequence ID" value="CDW81851.1"/>
    <property type="molecule type" value="Genomic_DNA"/>
</dbReference>
<dbReference type="Proteomes" id="UP000039865">
    <property type="component" value="Unassembled WGS sequence"/>
</dbReference>
<evidence type="ECO:0000313" key="1">
    <source>
        <dbReference type="EMBL" id="CDW81851.1"/>
    </source>
</evidence>
<sequence>MALHQLLSELQLNLFTISELQGFHNFLKLLDINTKCLEVGNYACRKEFQRKYTHLQLEEVQIIHTKFDKLYIKVAQECVDFMVGINKFQLPNITVFEISPYYTQISKQFIDACVFPNLHTLIVKYPLINNSQLHEILTSFHQVKMLKILTASNCHTINDRDLEEMLKQKYDMPFVMLKEI</sequence>
<proteinExistence type="predicted"/>
<name>A0A078AIU6_STYLE</name>
<keyword evidence="2" id="KW-1185">Reference proteome</keyword>
<protein>
    <submittedName>
        <fullName evidence="1">Uncharacterized protein</fullName>
    </submittedName>
</protein>